<protein>
    <recommendedName>
        <fullName evidence="4">Large ribosomal subunit protein uL4 C-terminal domain-containing protein</fullName>
    </recommendedName>
</protein>
<dbReference type="InterPro" id="IPR002136">
    <property type="entry name" value="Ribosomal_uL4"/>
</dbReference>
<keyword evidence="3" id="KW-0687">Ribonucleoprotein</keyword>
<dbReference type="GO" id="GO:1990904">
    <property type="term" value="C:ribonucleoprotein complex"/>
    <property type="evidence" value="ECO:0007669"/>
    <property type="project" value="UniProtKB-KW"/>
</dbReference>
<organism evidence="5">
    <name type="scientific">Grammatophora oceanica</name>
    <dbReference type="NCBI Taxonomy" id="210454"/>
    <lineage>
        <taxon>Eukaryota</taxon>
        <taxon>Sar</taxon>
        <taxon>Stramenopiles</taxon>
        <taxon>Ochrophyta</taxon>
        <taxon>Bacillariophyta</taxon>
        <taxon>Fragilariophyceae</taxon>
        <taxon>Fragilariophycidae</taxon>
        <taxon>Rhabdonematales</taxon>
        <taxon>Grammatophoraceae</taxon>
        <taxon>Grammatophora</taxon>
    </lineage>
</organism>
<evidence type="ECO:0000313" key="5">
    <source>
        <dbReference type="EMBL" id="CAD9275644.1"/>
    </source>
</evidence>
<keyword evidence="2" id="KW-0689">Ribosomal protein</keyword>
<dbReference type="GO" id="GO:0006412">
    <property type="term" value="P:translation"/>
    <property type="evidence" value="ECO:0007669"/>
    <property type="project" value="InterPro"/>
</dbReference>
<dbReference type="SUPFAM" id="SSF52166">
    <property type="entry name" value="Ribosomal protein L4"/>
    <property type="match status" value="1"/>
</dbReference>
<sequence>MAARPLVTVFSTSGEKAGETTLPAVMTAPIRPDIVQFVHTNMNKNHRQAYAVSIHAGKQVSASSWGTGRAVARIPRVGGGGTSRSGQGAFGNMCRGGRMFAPTKTWRKWHRKINLTQKRYAVASALAASAVPALVMARGHVVDEVPEIPLVLETGIESTKKTSAAQDILAQVGADGDVVKAANSKQIRAGKGKMRNRRYTLRRGPLVIYESNDGVEQAFRNLPGVELCCVDRLNLLQLAPGGHLGRFCVWSQAAFDKLDTIYGAEGKRIPAAAMTNADLGRIINSDEIQSIVNPAKPAPKKYAPKRNAVKKTDALEALDPYAAEARRAEARATEARTAKKKDLLKQKRQLAKKFKAQKKSFYEKAAAQGDVCADGFDLE</sequence>
<evidence type="ECO:0000256" key="1">
    <source>
        <dbReference type="ARBA" id="ARBA00010528"/>
    </source>
</evidence>
<dbReference type="InterPro" id="IPR013000">
    <property type="entry name" value="Ribosomal_uL4_euk/arc_CS"/>
</dbReference>
<dbReference type="PROSITE" id="PS00939">
    <property type="entry name" value="RIBOSOMAL_L1E"/>
    <property type="match status" value="1"/>
</dbReference>
<dbReference type="InterPro" id="IPR045240">
    <property type="entry name" value="Ribosomal_uL4_euk/arch"/>
</dbReference>
<dbReference type="AlphaFoldDB" id="A0A7S1UT92"/>
<gene>
    <name evidence="5" type="ORF">GOCE00092_LOCUS4552</name>
</gene>
<dbReference type="InterPro" id="IPR025755">
    <property type="entry name" value="Ribos_uL4_C_dom"/>
</dbReference>
<reference evidence="5" key="1">
    <citation type="submission" date="2021-01" db="EMBL/GenBank/DDBJ databases">
        <authorList>
            <person name="Corre E."/>
            <person name="Pelletier E."/>
            <person name="Niang G."/>
            <person name="Scheremetjew M."/>
            <person name="Finn R."/>
            <person name="Kale V."/>
            <person name="Holt S."/>
            <person name="Cochrane G."/>
            <person name="Meng A."/>
            <person name="Brown T."/>
            <person name="Cohen L."/>
        </authorList>
    </citation>
    <scope>NUCLEOTIDE SEQUENCE</scope>
    <source>
        <strain evidence="5">CCMP 410</strain>
    </source>
</reference>
<dbReference type="InterPro" id="IPR023574">
    <property type="entry name" value="Ribosomal_uL4_dom_sf"/>
</dbReference>
<accession>A0A7S1UT92</accession>
<dbReference type="Gene3D" id="3.40.1370.10">
    <property type="match status" value="1"/>
</dbReference>
<evidence type="ECO:0000256" key="3">
    <source>
        <dbReference type="ARBA" id="ARBA00023274"/>
    </source>
</evidence>
<feature type="domain" description="Large ribosomal subunit protein uL4 C-terminal" evidence="4">
    <location>
        <begin position="266"/>
        <end position="338"/>
    </location>
</feature>
<evidence type="ECO:0000259" key="4">
    <source>
        <dbReference type="Pfam" id="PF14374"/>
    </source>
</evidence>
<evidence type="ECO:0000256" key="2">
    <source>
        <dbReference type="ARBA" id="ARBA00022980"/>
    </source>
</evidence>
<dbReference type="GO" id="GO:0005840">
    <property type="term" value="C:ribosome"/>
    <property type="evidence" value="ECO:0007669"/>
    <property type="project" value="UniProtKB-KW"/>
</dbReference>
<name>A0A7S1UT92_9STRA</name>
<dbReference type="GO" id="GO:0003735">
    <property type="term" value="F:structural constituent of ribosome"/>
    <property type="evidence" value="ECO:0007669"/>
    <property type="project" value="InterPro"/>
</dbReference>
<dbReference type="FunFam" id="3.40.1370.10:FF:000002">
    <property type="entry name" value="60S ribosomal protein L4"/>
    <property type="match status" value="1"/>
</dbReference>
<dbReference type="PANTHER" id="PTHR19431">
    <property type="entry name" value="60S RIBOSOMAL PROTEIN L4"/>
    <property type="match status" value="1"/>
</dbReference>
<dbReference type="Pfam" id="PF00573">
    <property type="entry name" value="Ribosomal_L4"/>
    <property type="match status" value="1"/>
</dbReference>
<dbReference type="Pfam" id="PF14374">
    <property type="entry name" value="Ribos_L4_asso_C"/>
    <property type="match status" value="1"/>
</dbReference>
<dbReference type="EMBL" id="HBGK01008759">
    <property type="protein sequence ID" value="CAD9275644.1"/>
    <property type="molecule type" value="Transcribed_RNA"/>
</dbReference>
<proteinExistence type="inferred from homology"/>
<comment type="similarity">
    <text evidence="1">Belongs to the universal ribosomal protein uL4 family.</text>
</comment>